<keyword evidence="2" id="KW-1185">Reference proteome</keyword>
<proteinExistence type="predicted"/>
<accession>A0A0P1AP17</accession>
<dbReference type="Proteomes" id="UP000054928">
    <property type="component" value="Unassembled WGS sequence"/>
</dbReference>
<name>A0A0P1AP17_PLAHL</name>
<dbReference type="EMBL" id="CCYD01000653">
    <property type="protein sequence ID" value="CEG42999.1"/>
    <property type="molecule type" value="Genomic_DNA"/>
</dbReference>
<protein>
    <submittedName>
        <fullName evidence="1">Uncharacterized protein</fullName>
    </submittedName>
</protein>
<dbReference type="GeneID" id="36408281"/>
<organism evidence="1 2">
    <name type="scientific">Plasmopara halstedii</name>
    <name type="common">Downy mildew of sunflower</name>
    <dbReference type="NCBI Taxonomy" id="4781"/>
    <lineage>
        <taxon>Eukaryota</taxon>
        <taxon>Sar</taxon>
        <taxon>Stramenopiles</taxon>
        <taxon>Oomycota</taxon>
        <taxon>Peronosporomycetes</taxon>
        <taxon>Peronosporales</taxon>
        <taxon>Peronosporaceae</taxon>
        <taxon>Plasmopara</taxon>
    </lineage>
</organism>
<reference evidence="2" key="1">
    <citation type="submission" date="2014-09" db="EMBL/GenBank/DDBJ databases">
        <authorList>
            <person name="Sharma Rahul"/>
            <person name="Thines Marco"/>
        </authorList>
    </citation>
    <scope>NUCLEOTIDE SEQUENCE [LARGE SCALE GENOMIC DNA]</scope>
</reference>
<dbReference type="AlphaFoldDB" id="A0A0P1AP17"/>
<evidence type="ECO:0000313" key="2">
    <source>
        <dbReference type="Proteomes" id="UP000054928"/>
    </source>
</evidence>
<dbReference type="RefSeq" id="XP_024579368.1">
    <property type="nucleotide sequence ID" value="XM_024728942.1"/>
</dbReference>
<sequence>MRTTGGTPQPVLWISGWTLDSRGDDLWYRTSSLYPKKCSIPTLFFEGVVHQRAFHSVS</sequence>
<evidence type="ECO:0000313" key="1">
    <source>
        <dbReference type="EMBL" id="CEG42999.1"/>
    </source>
</evidence>